<feature type="compositionally biased region" description="Basic and acidic residues" evidence="1">
    <location>
        <begin position="13"/>
        <end position="22"/>
    </location>
</feature>
<protein>
    <submittedName>
        <fullName evidence="2">Uncharacterized protein</fullName>
    </submittedName>
</protein>
<accession>A0A1A8BPH6</accession>
<gene>
    <name evidence="2" type="primary">Nfu_g_1_012488</name>
</gene>
<sequence>LQARQLRVAQVHNRSETGKGSEKKCCLDVQGTILQSLSSQLDMPG</sequence>
<evidence type="ECO:0000256" key="1">
    <source>
        <dbReference type="SAM" id="MobiDB-lite"/>
    </source>
</evidence>
<reference evidence="2" key="1">
    <citation type="submission" date="2016-05" db="EMBL/GenBank/DDBJ databases">
        <authorList>
            <person name="Lavstsen T."/>
            <person name="Jespersen J.S."/>
        </authorList>
    </citation>
    <scope>NUCLEOTIDE SEQUENCE</scope>
    <source>
        <tissue evidence="2">Brain</tissue>
    </source>
</reference>
<organism evidence="2">
    <name type="scientific">Nothobranchius kadleci</name>
    <name type="common">African annual killifish</name>
    <dbReference type="NCBI Taxonomy" id="1051664"/>
    <lineage>
        <taxon>Eukaryota</taxon>
        <taxon>Metazoa</taxon>
        <taxon>Chordata</taxon>
        <taxon>Craniata</taxon>
        <taxon>Vertebrata</taxon>
        <taxon>Euteleostomi</taxon>
        <taxon>Actinopterygii</taxon>
        <taxon>Neopterygii</taxon>
        <taxon>Teleostei</taxon>
        <taxon>Neoteleostei</taxon>
        <taxon>Acanthomorphata</taxon>
        <taxon>Ovalentaria</taxon>
        <taxon>Atherinomorphae</taxon>
        <taxon>Cyprinodontiformes</taxon>
        <taxon>Nothobranchiidae</taxon>
        <taxon>Nothobranchius</taxon>
    </lineage>
</organism>
<dbReference type="AlphaFoldDB" id="A0A1A8BPH6"/>
<evidence type="ECO:0000313" key="2">
    <source>
        <dbReference type="EMBL" id="SBP69074.1"/>
    </source>
</evidence>
<feature type="non-terminal residue" evidence="2">
    <location>
        <position position="45"/>
    </location>
</feature>
<reference evidence="2" key="2">
    <citation type="submission" date="2016-06" db="EMBL/GenBank/DDBJ databases">
        <title>The genome of a short-lived fish provides insights into sex chromosome evolution and the genetic control of aging.</title>
        <authorList>
            <person name="Reichwald K."/>
            <person name="Felder M."/>
            <person name="Petzold A."/>
            <person name="Koch P."/>
            <person name="Groth M."/>
            <person name="Platzer M."/>
        </authorList>
    </citation>
    <scope>NUCLEOTIDE SEQUENCE</scope>
    <source>
        <tissue evidence="2">Brain</tissue>
    </source>
</reference>
<feature type="non-terminal residue" evidence="2">
    <location>
        <position position="1"/>
    </location>
</feature>
<dbReference type="EMBL" id="HADZ01005133">
    <property type="protein sequence ID" value="SBP69074.1"/>
    <property type="molecule type" value="Transcribed_RNA"/>
</dbReference>
<proteinExistence type="predicted"/>
<feature type="region of interest" description="Disordered" evidence="1">
    <location>
        <begin position="1"/>
        <end position="22"/>
    </location>
</feature>
<name>A0A1A8BPH6_NOTKA</name>